<dbReference type="Proteomes" id="UP000240424">
    <property type="component" value="Unassembled WGS sequence"/>
</dbReference>
<gene>
    <name evidence="2" type="ORF">MNAB215_5183</name>
</gene>
<sequence length="95" mass="10540">MRSGDRPRTADSVGQPRRPGSVMSSEHATERVPLSEIREGDMLQNPKSGNWIKITNTYSTEDGAVAKAHRVYYGDGGEEIDSRHVTGLVTRQVRE</sequence>
<feature type="region of interest" description="Disordered" evidence="1">
    <location>
        <begin position="1"/>
        <end position="47"/>
    </location>
</feature>
<protein>
    <submittedName>
        <fullName evidence="2">Uncharacterized protein</fullName>
    </submittedName>
</protein>
<accession>A0A2U3PGS1</accession>
<proteinExistence type="predicted"/>
<dbReference type="AlphaFoldDB" id="A0A2U3PGS1"/>
<name>A0A2U3PGS1_9MYCO</name>
<organism evidence="2 3">
    <name type="scientific">Mycobacterium numidiamassiliense</name>
    <dbReference type="NCBI Taxonomy" id="1841861"/>
    <lineage>
        <taxon>Bacteria</taxon>
        <taxon>Bacillati</taxon>
        <taxon>Actinomycetota</taxon>
        <taxon>Actinomycetes</taxon>
        <taxon>Mycobacteriales</taxon>
        <taxon>Mycobacteriaceae</taxon>
        <taxon>Mycobacterium</taxon>
    </lineage>
</organism>
<evidence type="ECO:0000313" key="3">
    <source>
        <dbReference type="Proteomes" id="UP000240424"/>
    </source>
</evidence>
<keyword evidence="3" id="KW-1185">Reference proteome</keyword>
<evidence type="ECO:0000313" key="2">
    <source>
        <dbReference type="EMBL" id="SPM42962.1"/>
    </source>
</evidence>
<dbReference type="EMBL" id="FUEZ01000004">
    <property type="protein sequence ID" value="SPM42962.1"/>
    <property type="molecule type" value="Genomic_DNA"/>
</dbReference>
<reference evidence="2 3" key="1">
    <citation type="submission" date="2017-01" db="EMBL/GenBank/DDBJ databases">
        <authorList>
            <consortium name="Urmite Genomes"/>
        </authorList>
    </citation>
    <scope>NUCLEOTIDE SEQUENCE [LARGE SCALE GENOMIC DNA]</scope>
    <source>
        <strain evidence="2 3">AB215</strain>
    </source>
</reference>
<evidence type="ECO:0000256" key="1">
    <source>
        <dbReference type="SAM" id="MobiDB-lite"/>
    </source>
</evidence>